<keyword evidence="3" id="KW-1185">Reference proteome</keyword>
<evidence type="ECO:0000313" key="3">
    <source>
        <dbReference type="Proteomes" id="UP000320582"/>
    </source>
</evidence>
<proteinExistence type="predicted"/>
<comment type="caution">
    <text evidence="2">The sequence shown here is derived from an EMBL/GenBank/DDBJ whole genome shotgun (WGS) entry which is preliminary data.</text>
</comment>
<dbReference type="Gene3D" id="1.10.260.40">
    <property type="entry name" value="lambda repressor-like DNA-binding domains"/>
    <property type="match status" value="1"/>
</dbReference>
<dbReference type="SUPFAM" id="SSF47413">
    <property type="entry name" value="lambda repressor-like DNA-binding domains"/>
    <property type="match status" value="1"/>
</dbReference>
<dbReference type="GO" id="GO:0003677">
    <property type="term" value="F:DNA binding"/>
    <property type="evidence" value="ECO:0007669"/>
    <property type="project" value="InterPro"/>
</dbReference>
<dbReference type="EMBL" id="VFPT01000001">
    <property type="protein sequence ID" value="TQM93617.1"/>
    <property type="molecule type" value="Genomic_DNA"/>
</dbReference>
<dbReference type="SMART" id="SM00530">
    <property type="entry name" value="HTH_XRE"/>
    <property type="match status" value="1"/>
</dbReference>
<dbReference type="PROSITE" id="PS50943">
    <property type="entry name" value="HTH_CROC1"/>
    <property type="match status" value="1"/>
</dbReference>
<dbReference type="InterPro" id="IPR010982">
    <property type="entry name" value="Lambda_DNA-bd_dom_sf"/>
</dbReference>
<dbReference type="Proteomes" id="UP000320582">
    <property type="component" value="Unassembled WGS sequence"/>
</dbReference>
<dbReference type="OrthoDB" id="7861047at2"/>
<dbReference type="InterPro" id="IPR001387">
    <property type="entry name" value="Cro/C1-type_HTH"/>
</dbReference>
<sequence>MTGYKLKTGTEEDWSRLEAREQLRFEVEQKDIENAPVSPLHENLRHLRMRMKLKKQEMADLLEITPRTYYTYEEGARPIPSTTLVRLAVRTGVDLNKLLLGRSASANPQLVQSAIDDMFHIMKYLTREYPKMDMTDKLEVARFSVSFDWQGWPRLHPDMIRDAVKMVTRYRFHPEDLPAPPDPEHYGEDTERYQEDEAIWQAMVDEDLGPMQEEHPTNDSSR</sequence>
<dbReference type="Pfam" id="PF13560">
    <property type="entry name" value="HTH_31"/>
    <property type="match status" value="1"/>
</dbReference>
<gene>
    <name evidence="2" type="ORF">BD293_2259</name>
</gene>
<protein>
    <submittedName>
        <fullName evidence="2">Helix-turn-helix protein</fullName>
    </submittedName>
</protein>
<dbReference type="CDD" id="cd00093">
    <property type="entry name" value="HTH_XRE"/>
    <property type="match status" value="1"/>
</dbReference>
<reference evidence="2 3" key="1">
    <citation type="submission" date="2019-06" db="EMBL/GenBank/DDBJ databases">
        <title>Genomic Encyclopedia of Archaeal and Bacterial Type Strains, Phase II (KMG-II): from individual species to whole genera.</title>
        <authorList>
            <person name="Goeker M."/>
        </authorList>
    </citation>
    <scope>NUCLEOTIDE SEQUENCE [LARGE SCALE GENOMIC DNA]</scope>
    <source>
        <strain evidence="2 3">DSM 18423</strain>
    </source>
</reference>
<dbReference type="AlphaFoldDB" id="A0A543KF17"/>
<dbReference type="RefSeq" id="WP_142081658.1">
    <property type="nucleotide sequence ID" value="NZ_VFPT01000001.1"/>
</dbReference>
<feature type="domain" description="HTH cro/C1-type" evidence="1">
    <location>
        <begin position="44"/>
        <end position="98"/>
    </location>
</feature>
<name>A0A543KF17_9RHOB</name>
<organism evidence="2 3">
    <name type="scientific">Roseinatronobacter monicus</name>
    <dbReference type="NCBI Taxonomy" id="393481"/>
    <lineage>
        <taxon>Bacteria</taxon>
        <taxon>Pseudomonadati</taxon>
        <taxon>Pseudomonadota</taxon>
        <taxon>Alphaproteobacteria</taxon>
        <taxon>Rhodobacterales</taxon>
        <taxon>Paracoccaceae</taxon>
        <taxon>Roseinatronobacter</taxon>
    </lineage>
</organism>
<accession>A0A543KF17</accession>
<evidence type="ECO:0000259" key="1">
    <source>
        <dbReference type="PROSITE" id="PS50943"/>
    </source>
</evidence>
<evidence type="ECO:0000313" key="2">
    <source>
        <dbReference type="EMBL" id="TQM93617.1"/>
    </source>
</evidence>